<keyword evidence="1" id="KW-0472">Membrane</keyword>
<evidence type="ECO:0008006" key="4">
    <source>
        <dbReference type="Google" id="ProtNLM"/>
    </source>
</evidence>
<protein>
    <recommendedName>
        <fullName evidence="4">ABC transporter</fullName>
    </recommendedName>
</protein>
<dbReference type="InterPro" id="IPR016084">
    <property type="entry name" value="Haem_Oase-like_multi-hlx"/>
</dbReference>
<evidence type="ECO:0000313" key="2">
    <source>
        <dbReference type="EMBL" id="KAL1643962.1"/>
    </source>
</evidence>
<organism evidence="2 3">
    <name type="scientific">Diplodia intermedia</name>
    <dbReference type="NCBI Taxonomy" id="856260"/>
    <lineage>
        <taxon>Eukaryota</taxon>
        <taxon>Fungi</taxon>
        <taxon>Dikarya</taxon>
        <taxon>Ascomycota</taxon>
        <taxon>Pezizomycotina</taxon>
        <taxon>Dothideomycetes</taxon>
        <taxon>Dothideomycetes incertae sedis</taxon>
        <taxon>Botryosphaeriales</taxon>
        <taxon>Botryosphaeriaceae</taxon>
        <taxon>Diplodia</taxon>
    </lineage>
</organism>
<accession>A0ABR3TTS7</accession>
<feature type="transmembrane region" description="Helical" evidence="1">
    <location>
        <begin position="14"/>
        <end position="35"/>
    </location>
</feature>
<dbReference type="Proteomes" id="UP001521184">
    <property type="component" value="Unassembled WGS sequence"/>
</dbReference>
<sequence length="736" mass="80686">MDLDSCISRFPQPWLSLALATAVSLLGVISIRLAVRHKRQEPRRLSQNSTACGTSSTALQDMYFKLHNLEHNPDILPEAKALLLSLLSRTLEEAQKRHQEPSSILALDTYAAPQLESFLQRRRAATSQQWAAYLARRARGGPRELVATADAARQWLARQAPLRLVDGAWLGHVQRATTPFALRPFTTASWLVLSEELGDGAPEQNHVRVYRQLLEQVGIALPAPHSADFVESCSAVPVEVWRAAVGQLLVSLFAHAFLPEALGFSLHFEEATLETLRAARELRELRLDARYFLLHLCIDNAASGHAAMAQHVVAGYLDHVRADSGPAAAQAAWRRVQAGFVLSEHLADRHLPANDDDEPIPRSPVEEELLRIVRAKARALQHGTHGASQARVGPRRLAEWLDDDPARWLDDGGAAAVDRQRGFLDALAGSAAWVRRGDPGASPLLRELRWGGKMFGAFTRRETDVVRAWIESLAPAACYYRFTGREAISDGAGEDVTADYPVFADQWRLHPELDVGLPLPAASSSHDMRDCAPFRLAPGARPRVAVLMPLWFAHTALLEAFLAVPARTTTALAAAVLRCVRAQLGFGDGGGGGVAGMDELRATPSRMGIVELGLEMCSKLDGGAARPPRSLKEVLDMWPHEAAVQMLHLALRPISYGALLIGMARAFVDMHEAVAGLGLLARESQERLESIAEREKTNLSEAVEYLCTDRSQAEQASRGYFWARSRVEECFASPAQ</sequence>
<name>A0ABR3TTS7_9PEZI</name>
<evidence type="ECO:0000256" key="1">
    <source>
        <dbReference type="SAM" id="Phobius"/>
    </source>
</evidence>
<keyword evidence="1" id="KW-0812">Transmembrane</keyword>
<evidence type="ECO:0000313" key="3">
    <source>
        <dbReference type="Proteomes" id="UP001521184"/>
    </source>
</evidence>
<proteinExistence type="predicted"/>
<keyword evidence="3" id="KW-1185">Reference proteome</keyword>
<dbReference type="Gene3D" id="1.20.910.10">
    <property type="entry name" value="Heme oxygenase-like"/>
    <property type="match status" value="1"/>
</dbReference>
<keyword evidence="1" id="KW-1133">Transmembrane helix</keyword>
<dbReference type="SMART" id="SM01236">
    <property type="entry name" value="Haem_oxygenase_2"/>
    <property type="match status" value="1"/>
</dbReference>
<dbReference type="EMBL" id="JAKEKT020000025">
    <property type="protein sequence ID" value="KAL1643962.1"/>
    <property type="molecule type" value="Genomic_DNA"/>
</dbReference>
<reference evidence="2 3" key="1">
    <citation type="journal article" date="2023" name="Plant Dis.">
        <title>First Report of Diplodia intermedia Causing Canker and Dieback Diseases on Apple Trees in Canada.</title>
        <authorList>
            <person name="Ellouze W."/>
            <person name="Ilyukhin E."/>
            <person name="Sulman M."/>
            <person name="Ali S."/>
        </authorList>
    </citation>
    <scope>NUCLEOTIDE SEQUENCE [LARGE SCALE GENOMIC DNA]</scope>
    <source>
        <strain evidence="2 3">M45-28</strain>
    </source>
</reference>
<dbReference type="Pfam" id="PF14518">
    <property type="entry name" value="Haem_oxygenas_2"/>
    <property type="match status" value="1"/>
</dbReference>
<gene>
    <name evidence="2" type="ORF">SLS58_004637</name>
</gene>
<comment type="caution">
    <text evidence="2">The sequence shown here is derived from an EMBL/GenBank/DDBJ whole genome shotgun (WGS) entry which is preliminary data.</text>
</comment>